<proteinExistence type="predicted"/>
<gene>
    <name evidence="2" type="ORF">NA56DRAFT_96689</name>
</gene>
<dbReference type="AlphaFoldDB" id="A0A2J6Q7F3"/>
<keyword evidence="3" id="KW-1185">Reference proteome</keyword>
<evidence type="ECO:0000313" key="3">
    <source>
        <dbReference type="Proteomes" id="UP000235672"/>
    </source>
</evidence>
<accession>A0A2J6Q7F3</accession>
<reference evidence="2 3" key="1">
    <citation type="submission" date="2016-05" db="EMBL/GenBank/DDBJ databases">
        <title>A degradative enzymes factory behind the ericoid mycorrhizal symbiosis.</title>
        <authorList>
            <consortium name="DOE Joint Genome Institute"/>
            <person name="Martino E."/>
            <person name="Morin E."/>
            <person name="Grelet G."/>
            <person name="Kuo A."/>
            <person name="Kohler A."/>
            <person name="Daghino S."/>
            <person name="Barry K."/>
            <person name="Choi C."/>
            <person name="Cichocki N."/>
            <person name="Clum A."/>
            <person name="Copeland A."/>
            <person name="Hainaut M."/>
            <person name="Haridas S."/>
            <person name="Labutti K."/>
            <person name="Lindquist E."/>
            <person name="Lipzen A."/>
            <person name="Khouja H.-R."/>
            <person name="Murat C."/>
            <person name="Ohm R."/>
            <person name="Olson A."/>
            <person name="Spatafora J."/>
            <person name="Veneault-Fourrey C."/>
            <person name="Henrissat B."/>
            <person name="Grigoriev I."/>
            <person name="Martin F."/>
            <person name="Perotto S."/>
        </authorList>
    </citation>
    <scope>NUCLEOTIDE SEQUENCE [LARGE SCALE GENOMIC DNA]</scope>
    <source>
        <strain evidence="2 3">UAMH 7357</strain>
    </source>
</reference>
<evidence type="ECO:0000313" key="2">
    <source>
        <dbReference type="EMBL" id="PMD22196.1"/>
    </source>
</evidence>
<feature type="region of interest" description="Disordered" evidence="1">
    <location>
        <begin position="70"/>
        <end position="93"/>
    </location>
</feature>
<dbReference type="Proteomes" id="UP000235672">
    <property type="component" value="Unassembled WGS sequence"/>
</dbReference>
<organism evidence="2 3">
    <name type="scientific">Hyaloscypha hepaticicola</name>
    <dbReference type="NCBI Taxonomy" id="2082293"/>
    <lineage>
        <taxon>Eukaryota</taxon>
        <taxon>Fungi</taxon>
        <taxon>Dikarya</taxon>
        <taxon>Ascomycota</taxon>
        <taxon>Pezizomycotina</taxon>
        <taxon>Leotiomycetes</taxon>
        <taxon>Helotiales</taxon>
        <taxon>Hyaloscyphaceae</taxon>
        <taxon>Hyaloscypha</taxon>
    </lineage>
</organism>
<name>A0A2J6Q7F3_9HELO</name>
<evidence type="ECO:0000256" key="1">
    <source>
        <dbReference type="SAM" id="MobiDB-lite"/>
    </source>
</evidence>
<dbReference type="EMBL" id="KZ613478">
    <property type="protein sequence ID" value="PMD22196.1"/>
    <property type="molecule type" value="Genomic_DNA"/>
</dbReference>
<sequence length="174" mass="18949">MTNPWYSYVRISTLPILDYPQQHHSRASAQCTLHTPLILISTHLPITSHTSTSSDICTQTKKTTIRSHPEITTPSFTAPPISRLPSPKSQPVISPAPTLSKPPNLHPRLNDACIPVPPLMRNGRGSIKIRDKHLIGPLPSLAPGKSPPSASFRLTSPPPEPIGVLVHTHFLQAT</sequence>
<protein>
    <submittedName>
        <fullName evidence="2">Uncharacterized protein</fullName>
    </submittedName>
</protein>